<evidence type="ECO:0000256" key="1">
    <source>
        <dbReference type="ARBA" id="ARBA00022737"/>
    </source>
</evidence>
<gene>
    <name evidence="4" type="ORF">MERR_LOCUS35507</name>
</gene>
<evidence type="ECO:0000259" key="3">
    <source>
        <dbReference type="PROSITE" id="PS50222"/>
    </source>
</evidence>
<dbReference type="InterPro" id="IPR011992">
    <property type="entry name" value="EF-hand-dom_pair"/>
</dbReference>
<dbReference type="OrthoDB" id="26525at2759"/>
<dbReference type="GO" id="GO:0043226">
    <property type="term" value="C:organelle"/>
    <property type="evidence" value="ECO:0007669"/>
    <property type="project" value="UniProtKB-ARBA"/>
</dbReference>
<evidence type="ECO:0000313" key="5">
    <source>
        <dbReference type="Proteomes" id="UP000467841"/>
    </source>
</evidence>
<dbReference type="AlphaFoldDB" id="A0A6D2K5C5"/>
<dbReference type="Pfam" id="PF13499">
    <property type="entry name" value="EF-hand_7"/>
    <property type="match status" value="2"/>
</dbReference>
<dbReference type="FunFam" id="1.10.238.10:FF:000178">
    <property type="entry name" value="Calmodulin-2 A"/>
    <property type="match status" value="1"/>
</dbReference>
<dbReference type="EMBL" id="CACVBM020001385">
    <property type="protein sequence ID" value="CAA7048272.1"/>
    <property type="molecule type" value="Genomic_DNA"/>
</dbReference>
<evidence type="ECO:0000313" key="4">
    <source>
        <dbReference type="EMBL" id="CAA7048272.1"/>
    </source>
</evidence>
<protein>
    <recommendedName>
        <fullName evidence="3">EF-hand domain-containing protein</fullName>
    </recommendedName>
</protein>
<dbReference type="PROSITE" id="PS50222">
    <property type="entry name" value="EF_HAND_2"/>
    <property type="match status" value="3"/>
</dbReference>
<sequence length="130" mass="14484">MSAKQIFEKFNKNKNGKLSLDEFREAVLAFCSIPDEEIAKLFKEIDVDGDGELGAEEFTTCVDKMLKEAFAFCDNDGDGKITTDEFYGAMIALGKDCTEEKCAEIFRSVDADGDGRLSFEEFMTMIIGDL</sequence>
<dbReference type="CDD" id="cd00051">
    <property type="entry name" value="EFh"/>
    <property type="match status" value="1"/>
</dbReference>
<comment type="caution">
    <text evidence="4">The sequence shown here is derived from an EMBL/GenBank/DDBJ whole genome shotgun (WGS) entry which is preliminary data.</text>
</comment>
<dbReference type="PROSITE" id="PS00018">
    <property type="entry name" value="EF_HAND_1"/>
    <property type="match status" value="2"/>
</dbReference>
<feature type="domain" description="EF-hand" evidence="3">
    <location>
        <begin position="97"/>
        <end position="130"/>
    </location>
</feature>
<evidence type="ECO:0000256" key="2">
    <source>
        <dbReference type="ARBA" id="ARBA00022837"/>
    </source>
</evidence>
<dbReference type="SUPFAM" id="SSF47473">
    <property type="entry name" value="EF-hand"/>
    <property type="match status" value="1"/>
</dbReference>
<feature type="domain" description="EF-hand" evidence="3">
    <location>
        <begin position="61"/>
        <end position="96"/>
    </location>
</feature>
<dbReference type="InterPro" id="IPR002048">
    <property type="entry name" value="EF_hand_dom"/>
</dbReference>
<proteinExistence type="predicted"/>
<keyword evidence="2" id="KW-0106">Calcium</keyword>
<keyword evidence="1" id="KW-0677">Repeat</keyword>
<dbReference type="InterPro" id="IPR018247">
    <property type="entry name" value="EF_Hand_1_Ca_BS"/>
</dbReference>
<organism evidence="4 5">
    <name type="scientific">Microthlaspi erraticum</name>
    <dbReference type="NCBI Taxonomy" id="1685480"/>
    <lineage>
        <taxon>Eukaryota</taxon>
        <taxon>Viridiplantae</taxon>
        <taxon>Streptophyta</taxon>
        <taxon>Embryophyta</taxon>
        <taxon>Tracheophyta</taxon>
        <taxon>Spermatophyta</taxon>
        <taxon>Magnoliopsida</taxon>
        <taxon>eudicotyledons</taxon>
        <taxon>Gunneridae</taxon>
        <taxon>Pentapetalae</taxon>
        <taxon>rosids</taxon>
        <taxon>malvids</taxon>
        <taxon>Brassicales</taxon>
        <taxon>Brassicaceae</taxon>
        <taxon>Coluteocarpeae</taxon>
        <taxon>Microthlaspi</taxon>
    </lineage>
</organism>
<reference evidence="4" key="1">
    <citation type="submission" date="2020-01" db="EMBL/GenBank/DDBJ databases">
        <authorList>
            <person name="Mishra B."/>
        </authorList>
    </citation>
    <scope>NUCLEOTIDE SEQUENCE [LARGE SCALE GENOMIC DNA]</scope>
</reference>
<name>A0A6D2K5C5_9BRAS</name>
<dbReference type="Proteomes" id="UP000467841">
    <property type="component" value="Unassembled WGS sequence"/>
</dbReference>
<keyword evidence="5" id="KW-1185">Reference proteome</keyword>
<dbReference type="Gene3D" id="1.10.238.10">
    <property type="entry name" value="EF-hand"/>
    <property type="match status" value="2"/>
</dbReference>
<feature type="domain" description="EF-hand" evidence="3">
    <location>
        <begin position="1"/>
        <end position="33"/>
    </location>
</feature>
<dbReference type="InterPro" id="IPR050145">
    <property type="entry name" value="Centrin_CML-like"/>
</dbReference>
<accession>A0A6D2K5C5</accession>
<dbReference type="GO" id="GO:0005509">
    <property type="term" value="F:calcium ion binding"/>
    <property type="evidence" value="ECO:0007669"/>
    <property type="project" value="InterPro"/>
</dbReference>
<dbReference type="PANTHER" id="PTHR23050">
    <property type="entry name" value="CALCIUM BINDING PROTEIN"/>
    <property type="match status" value="1"/>
</dbReference>
<dbReference type="SMART" id="SM00054">
    <property type="entry name" value="EFh"/>
    <property type="match status" value="4"/>
</dbReference>